<evidence type="ECO:0000313" key="3">
    <source>
        <dbReference type="Proteomes" id="UP000018888"/>
    </source>
</evidence>
<dbReference type="EMBL" id="AUPC02000035">
    <property type="protein sequence ID" value="POG78000.1"/>
    <property type="molecule type" value="Genomic_DNA"/>
</dbReference>
<reference evidence="2 3" key="1">
    <citation type="journal article" date="2013" name="Proc. Natl. Acad. Sci. U.S.A.">
        <title>Genome of an arbuscular mycorrhizal fungus provides insight into the oldest plant symbiosis.</title>
        <authorList>
            <person name="Tisserant E."/>
            <person name="Malbreil M."/>
            <person name="Kuo A."/>
            <person name="Kohler A."/>
            <person name="Symeonidi A."/>
            <person name="Balestrini R."/>
            <person name="Charron P."/>
            <person name="Duensing N."/>
            <person name="Frei Dit Frey N."/>
            <person name="Gianinazzi-Pearson V."/>
            <person name="Gilbert L.B."/>
            <person name="Handa Y."/>
            <person name="Herr J.R."/>
            <person name="Hijri M."/>
            <person name="Koul R."/>
            <person name="Kawaguchi M."/>
            <person name="Krajinski F."/>
            <person name="Lammers P.J."/>
            <person name="Masclaux F.G."/>
            <person name="Murat C."/>
            <person name="Morin E."/>
            <person name="Ndikumana S."/>
            <person name="Pagni M."/>
            <person name="Petitpierre D."/>
            <person name="Requena N."/>
            <person name="Rosikiewicz P."/>
            <person name="Riley R."/>
            <person name="Saito K."/>
            <person name="San Clemente H."/>
            <person name="Shapiro H."/>
            <person name="van Tuinen D."/>
            <person name="Becard G."/>
            <person name="Bonfante P."/>
            <person name="Paszkowski U."/>
            <person name="Shachar-Hill Y.Y."/>
            <person name="Tuskan G.A."/>
            <person name="Young P.W."/>
            <person name="Sanders I.R."/>
            <person name="Henrissat B."/>
            <person name="Rensing S.A."/>
            <person name="Grigoriev I.V."/>
            <person name="Corradi N."/>
            <person name="Roux C."/>
            <person name="Martin F."/>
        </authorList>
    </citation>
    <scope>NUCLEOTIDE SEQUENCE [LARGE SCALE GENOMIC DNA]</scope>
    <source>
        <strain evidence="2 3">DAOM 197198</strain>
    </source>
</reference>
<comment type="caution">
    <text evidence="2">The sequence shown here is derived from an EMBL/GenBank/DDBJ whole genome shotgun (WGS) entry which is preliminary data.</text>
</comment>
<dbReference type="Proteomes" id="UP000018888">
    <property type="component" value="Unassembled WGS sequence"/>
</dbReference>
<reference evidence="2 3" key="2">
    <citation type="journal article" date="2018" name="New Phytol.">
        <title>High intraspecific genome diversity in the model arbuscular mycorrhizal symbiont Rhizophagus irregularis.</title>
        <authorList>
            <person name="Chen E.C.H."/>
            <person name="Morin E."/>
            <person name="Beaudet D."/>
            <person name="Noel J."/>
            <person name="Yildirir G."/>
            <person name="Ndikumana S."/>
            <person name="Charron P."/>
            <person name="St-Onge C."/>
            <person name="Giorgi J."/>
            <person name="Kruger M."/>
            <person name="Marton T."/>
            <person name="Ropars J."/>
            <person name="Grigoriev I.V."/>
            <person name="Hainaut M."/>
            <person name="Henrissat B."/>
            <person name="Roux C."/>
            <person name="Martin F."/>
            <person name="Corradi N."/>
        </authorList>
    </citation>
    <scope>NUCLEOTIDE SEQUENCE [LARGE SCALE GENOMIC DNA]</scope>
    <source>
        <strain evidence="2 3">DAOM 197198</strain>
    </source>
</reference>
<accession>A0A2P4QK49</accession>
<sequence length="178" mass="21354">MAWHYSNRRIQTKRHLTNYTNEFHSHMSWERSAPDFMKQGNPRWGSRHYFFNKFMSTSFREKTPPEELQPYLIDVLENYTSDDTREIEFHLQKRDKINPSLNSSSRPRVNLDHRPIPLMTPRPLVLVKNSPFLFFSHFCNESNYITRLSSFLTTFDVLPLIHLITTLCYGWVPHFKTT</sequence>
<organism evidence="2 3">
    <name type="scientific">Rhizophagus irregularis (strain DAOM 181602 / DAOM 197198 / MUCL 43194)</name>
    <name type="common">Arbuscular mycorrhizal fungus</name>
    <name type="synonym">Glomus intraradices</name>
    <dbReference type="NCBI Taxonomy" id="747089"/>
    <lineage>
        <taxon>Eukaryota</taxon>
        <taxon>Fungi</taxon>
        <taxon>Fungi incertae sedis</taxon>
        <taxon>Mucoromycota</taxon>
        <taxon>Glomeromycotina</taxon>
        <taxon>Glomeromycetes</taxon>
        <taxon>Glomerales</taxon>
        <taxon>Glomeraceae</taxon>
        <taxon>Rhizophagus</taxon>
    </lineage>
</organism>
<dbReference type="AlphaFoldDB" id="A0A2P4QK49"/>
<proteinExistence type="predicted"/>
<feature type="transmembrane region" description="Helical" evidence="1">
    <location>
        <begin position="151"/>
        <end position="172"/>
    </location>
</feature>
<protein>
    <submittedName>
        <fullName evidence="2">Uncharacterized protein</fullName>
    </submittedName>
</protein>
<keyword evidence="1" id="KW-0812">Transmembrane</keyword>
<dbReference type="VEuPathDB" id="FungiDB:RhiirFUN_002611"/>
<keyword evidence="1" id="KW-0472">Membrane</keyword>
<name>A0A2P4QK49_RHIID</name>
<gene>
    <name evidence="2" type="ORF">GLOIN_2v710792</name>
</gene>
<evidence type="ECO:0000313" key="2">
    <source>
        <dbReference type="EMBL" id="POG78000.1"/>
    </source>
</evidence>
<keyword evidence="1" id="KW-1133">Transmembrane helix</keyword>
<keyword evidence="3" id="KW-1185">Reference proteome</keyword>
<evidence type="ECO:0000256" key="1">
    <source>
        <dbReference type="SAM" id="Phobius"/>
    </source>
</evidence>